<proteinExistence type="predicted"/>
<accession>A0A3B0W0S1</accession>
<feature type="compositionally biased region" description="Polar residues" evidence="1">
    <location>
        <begin position="640"/>
        <end position="650"/>
    </location>
</feature>
<dbReference type="NCBIfam" id="NF041940">
    <property type="entry name" value="choice_anch_X"/>
    <property type="match status" value="1"/>
</dbReference>
<dbReference type="AlphaFoldDB" id="A0A3B0W0S1"/>
<gene>
    <name evidence="2" type="ORF">MNBD_GAMMA01-301</name>
</gene>
<evidence type="ECO:0000256" key="1">
    <source>
        <dbReference type="SAM" id="MobiDB-lite"/>
    </source>
</evidence>
<evidence type="ECO:0000313" key="2">
    <source>
        <dbReference type="EMBL" id="VAW37214.1"/>
    </source>
</evidence>
<sequence length="650" mass="71892">MIKKKKLLSLILAITIFTPSIISANTLSNKQLAGPPAEFDFMCQAQPEQSALTSKTGLIPVNLQETKSGNWFWSADLPVDSQDFSFMVFANGSKNWQLELVNPITREVKSVADVASAQVSSKYGIAQSTFPGEKYTFTNMDTGNWNIIIKTLGEPEQFNGFILVSSTSKYTLNSYKTNFDQITGHDIHFVTQSSSNEQIIEVLKDFNPIDAAFMLVTSPDGVQNKYSMYDDGLHGDKLANDGLFGGNFKADTAGDYTVQINATGTNPDGTPFFRTTEHFVPVINQTITMDTNKVDGFAISDDRLNIGINIENHSKASDNRYRIIAEVWGADNKGNMTPVSWISTITDINNAQLNIELDARWIAMSKTSGSFELRNLRIEDANHFIPLITQNSMELKIGSLPKAANKSFSGNITQEMLMGTKPVKNIINKSHNPKLLLVHGYCSDNVWAYSAGQFSNSAIFNDFNQNRSHDNFANRIKNFGAQYSSFGVVAHSQGGAASLHLYTYYWSGLDYSSGNRMIQSVGTPYRGTPIAGNLAALGNIFGVGCGYNSNLTTSGADSWLAGIPTWARNQVNYYTTSFKDRRWRYDYCSLATDMFLSDPEDGVTERHRGQLSAGINRGHTTRQCHTANMRDPAQTRDSGRNSTMSVNARR</sequence>
<reference evidence="2" key="1">
    <citation type="submission" date="2018-06" db="EMBL/GenBank/DDBJ databases">
        <authorList>
            <person name="Zhirakovskaya E."/>
        </authorList>
    </citation>
    <scope>NUCLEOTIDE SEQUENCE</scope>
</reference>
<protein>
    <submittedName>
        <fullName evidence="2">Conditioned medium factor</fullName>
    </submittedName>
</protein>
<dbReference type="Gene3D" id="3.40.50.1820">
    <property type="entry name" value="alpha/beta hydrolase"/>
    <property type="match status" value="1"/>
</dbReference>
<dbReference type="SUPFAM" id="SSF53474">
    <property type="entry name" value="alpha/beta-Hydrolases"/>
    <property type="match status" value="1"/>
</dbReference>
<name>A0A3B0W0S1_9ZZZZ</name>
<dbReference type="InterPro" id="IPR029058">
    <property type="entry name" value="AB_hydrolase_fold"/>
</dbReference>
<organism evidence="2">
    <name type="scientific">hydrothermal vent metagenome</name>
    <dbReference type="NCBI Taxonomy" id="652676"/>
    <lineage>
        <taxon>unclassified sequences</taxon>
        <taxon>metagenomes</taxon>
        <taxon>ecological metagenomes</taxon>
    </lineage>
</organism>
<feature type="region of interest" description="Disordered" evidence="1">
    <location>
        <begin position="620"/>
        <end position="650"/>
    </location>
</feature>
<dbReference type="EMBL" id="UOEW01000161">
    <property type="protein sequence ID" value="VAW37214.1"/>
    <property type="molecule type" value="Genomic_DNA"/>
</dbReference>